<dbReference type="Gene3D" id="3.30.2070.10">
    <property type="entry name" value="Formate dehydrogenase/DMSO reductase"/>
    <property type="match status" value="1"/>
</dbReference>
<keyword evidence="7" id="KW-0411">Iron-sulfur</keyword>
<keyword evidence="3" id="KW-0500">Molybdenum</keyword>
<dbReference type="InterPro" id="IPR006657">
    <property type="entry name" value="MoPterin_dinucl-bd_dom"/>
</dbReference>
<gene>
    <name evidence="9" type="ordered locus">Aboo_0064</name>
</gene>
<name>D3TBE1_ACIB4</name>
<evidence type="ECO:0000256" key="5">
    <source>
        <dbReference type="ARBA" id="ARBA00023002"/>
    </source>
</evidence>
<dbReference type="KEGG" id="abi:Aboo_0064"/>
<evidence type="ECO:0000256" key="7">
    <source>
        <dbReference type="ARBA" id="ARBA00023014"/>
    </source>
</evidence>
<dbReference type="GO" id="GO:0046872">
    <property type="term" value="F:metal ion binding"/>
    <property type="evidence" value="ECO:0007669"/>
    <property type="project" value="UniProtKB-KW"/>
</dbReference>
<dbReference type="Pfam" id="PF01568">
    <property type="entry name" value="Molydop_binding"/>
    <property type="match status" value="1"/>
</dbReference>
<keyword evidence="6" id="KW-0408">Iron</keyword>
<dbReference type="AlphaFoldDB" id="D3TBE1"/>
<dbReference type="Gene3D" id="3.40.228.10">
    <property type="entry name" value="Dimethylsulfoxide Reductase, domain 2"/>
    <property type="match status" value="1"/>
</dbReference>
<comment type="similarity">
    <text evidence="2">Belongs to the prokaryotic molybdopterin-containing oxidoreductase family.</text>
</comment>
<dbReference type="PANTHER" id="PTHR43742:SF6">
    <property type="entry name" value="OXIDOREDUCTASE YYAE-RELATED"/>
    <property type="match status" value="1"/>
</dbReference>
<dbReference type="Pfam" id="PF04879">
    <property type="entry name" value="Molybdop_Fe4S4"/>
    <property type="match status" value="1"/>
</dbReference>
<dbReference type="InterPro" id="IPR009010">
    <property type="entry name" value="Asp_de-COase-like_dom_sf"/>
</dbReference>
<dbReference type="SMART" id="SM00926">
    <property type="entry name" value="Molybdop_Fe4S4"/>
    <property type="match status" value="1"/>
</dbReference>
<evidence type="ECO:0000259" key="8">
    <source>
        <dbReference type="SMART" id="SM00926"/>
    </source>
</evidence>
<dbReference type="InterPro" id="IPR050612">
    <property type="entry name" value="Prok_Mopterin_Oxidored"/>
</dbReference>
<dbReference type="PROSITE" id="PS00932">
    <property type="entry name" value="MOLYBDOPTERIN_PROK_3"/>
    <property type="match status" value="1"/>
</dbReference>
<accession>D3TBE1</accession>
<sequence length="635" mass="73024">MKFNVCMRDCYDTCSLISEMKDGKMRVRANPKNKVTSNFLCPKGALLPKWLYSKERVKTPLNRKGKKPSLSFNPTSWDNAMSIIAKKIKDTIKGYGESSVLLYYYYGDRGFVNANFPHRLFNYINASIIEDTICDRSGEEALKDIYGTSQGMDPEELENENLIVYWGINAAWTNIHGFYLTKRLGLDIWNVDVVKTKTAKMSNKFFMIKPETDVLFALGIAKIIVDRNLYDEKFVETYTRGFEDFKEYLKSIDLNFVAEESGIDIEKIEDFAINYARERGIVHIGYGFQRTINGGEAVRAISILPALIGKKRGFIYSNRILPRNYVRGISLRKKGGYRITHMELADYIEDEKIKFVFIYGTNPFATLPNQRKLRDAVLSSDVFIVLHDIFLTDTALFSDIFLPSNTFFERVDIADSYYHRYISFNDKLTKISGKSNSDVARMLAKAMNLKEKTLYEKDEEIIRKTLNVLGISYKRLKERGVLKIPIDSYEPKTESGKIEISSSRAKNRGLNAFPTYMPIKGRGLKLISATYLFTISSQYYNTYGYVDTNIYLNPEDALDRGIKDGAKVRVFNEYGEIITNAKISHDIQRGIALMYKAFWPMKIGWNANFLTPNKMNEKYGKGTTLHSVWVEVERI</sequence>
<dbReference type="EC" id="1.7.2.3" evidence="9"/>
<dbReference type="InterPro" id="IPR006656">
    <property type="entry name" value="Mopterin_OxRdtase"/>
</dbReference>
<dbReference type="Proteomes" id="UP000001400">
    <property type="component" value="Chromosome"/>
</dbReference>
<dbReference type="SUPFAM" id="SSF53706">
    <property type="entry name" value="Formate dehydrogenase/DMSO reductase, domains 1-3"/>
    <property type="match status" value="1"/>
</dbReference>
<dbReference type="Gene3D" id="2.40.40.20">
    <property type="match status" value="1"/>
</dbReference>
<dbReference type="InterPro" id="IPR006655">
    <property type="entry name" value="Mopterin_OxRdtase_prok_CS"/>
</dbReference>
<protein>
    <submittedName>
        <fullName evidence="9">Trimethylamine-N-oxide reductase (Cytochrome c)</fullName>
        <ecNumber evidence="9">1.7.2.3</ecNumber>
    </submittedName>
</protein>
<dbReference type="GO" id="GO:0050626">
    <property type="term" value="F:trimethylamine-N-oxide reductase (cytochrome c) activity"/>
    <property type="evidence" value="ECO:0007669"/>
    <property type="project" value="UniProtKB-EC"/>
</dbReference>
<feature type="domain" description="4Fe-4S Mo/W bis-MGD-type" evidence="8">
    <location>
        <begin position="1"/>
        <end position="53"/>
    </location>
</feature>
<keyword evidence="5 9" id="KW-0560">Oxidoreductase</keyword>
<organism evidence="9 10">
    <name type="scientific">Aciduliprofundum boonei (strain DSM 19572 / T469)</name>
    <dbReference type="NCBI Taxonomy" id="439481"/>
    <lineage>
        <taxon>Archaea</taxon>
        <taxon>Methanobacteriati</taxon>
        <taxon>Thermoplasmatota</taxon>
        <taxon>DHVE2 group</taxon>
        <taxon>Candidatus Aciduliprofundum</taxon>
    </lineage>
</organism>
<keyword evidence="10" id="KW-1185">Reference proteome</keyword>
<dbReference type="CDD" id="cd02766">
    <property type="entry name" value="MopB_3"/>
    <property type="match status" value="1"/>
</dbReference>
<evidence type="ECO:0000256" key="1">
    <source>
        <dbReference type="ARBA" id="ARBA00001942"/>
    </source>
</evidence>
<dbReference type="GO" id="GO:0051536">
    <property type="term" value="F:iron-sulfur cluster binding"/>
    <property type="evidence" value="ECO:0007669"/>
    <property type="project" value="UniProtKB-KW"/>
</dbReference>
<dbReference type="InterPro" id="IPR006963">
    <property type="entry name" value="Mopterin_OxRdtase_4Fe-4S_dom"/>
</dbReference>
<dbReference type="PANTHER" id="PTHR43742">
    <property type="entry name" value="TRIMETHYLAMINE-N-OXIDE REDUCTASE"/>
    <property type="match status" value="1"/>
</dbReference>
<dbReference type="RefSeq" id="WP_012997029.1">
    <property type="nucleotide sequence ID" value="NC_013926.1"/>
</dbReference>
<dbReference type="OrthoDB" id="23466at2157"/>
<reference evidence="9" key="1">
    <citation type="submission" date="2010-02" db="EMBL/GenBank/DDBJ databases">
        <title>Complete sequence of Aciduliprofundum boonei T469.</title>
        <authorList>
            <consortium name="US DOE Joint Genome Institute"/>
            <person name="Lucas S."/>
            <person name="Copeland A."/>
            <person name="Lapidus A."/>
            <person name="Cheng J.-F."/>
            <person name="Bruce D."/>
            <person name="Goodwin L."/>
            <person name="Pitluck S."/>
            <person name="Saunders E."/>
            <person name="Detter J.C."/>
            <person name="Han C."/>
            <person name="Tapia R."/>
            <person name="Land M."/>
            <person name="Hauser L."/>
            <person name="Kyrpides N."/>
            <person name="Mikhailova N."/>
            <person name="Flores G."/>
            <person name="Reysenbach A.-L."/>
            <person name="Woyke T."/>
        </authorList>
    </citation>
    <scope>NUCLEOTIDE SEQUENCE</scope>
    <source>
        <strain evidence="9">T469</strain>
    </source>
</reference>
<evidence type="ECO:0000313" key="9">
    <source>
        <dbReference type="EMBL" id="ADD07876.1"/>
    </source>
</evidence>
<evidence type="ECO:0000256" key="3">
    <source>
        <dbReference type="ARBA" id="ARBA00022505"/>
    </source>
</evidence>
<evidence type="ECO:0000256" key="4">
    <source>
        <dbReference type="ARBA" id="ARBA00022723"/>
    </source>
</evidence>
<dbReference type="Gene3D" id="3.40.50.740">
    <property type="match status" value="1"/>
</dbReference>
<evidence type="ECO:0000256" key="6">
    <source>
        <dbReference type="ARBA" id="ARBA00023004"/>
    </source>
</evidence>
<dbReference type="Gene3D" id="2.20.25.90">
    <property type="entry name" value="ADC-like domains"/>
    <property type="match status" value="1"/>
</dbReference>
<dbReference type="HOGENOM" id="CLU_000422_13_3_2"/>
<dbReference type="SUPFAM" id="SSF50692">
    <property type="entry name" value="ADC-like"/>
    <property type="match status" value="1"/>
</dbReference>
<keyword evidence="4" id="KW-0479">Metal-binding</keyword>
<dbReference type="Pfam" id="PF00384">
    <property type="entry name" value="Molybdopterin"/>
    <property type="match status" value="1"/>
</dbReference>
<dbReference type="EMBL" id="CP001941">
    <property type="protein sequence ID" value="ADD07876.1"/>
    <property type="molecule type" value="Genomic_DNA"/>
</dbReference>
<dbReference type="GO" id="GO:0043546">
    <property type="term" value="F:molybdopterin cofactor binding"/>
    <property type="evidence" value="ECO:0007669"/>
    <property type="project" value="InterPro"/>
</dbReference>
<dbReference type="GeneID" id="8827000"/>
<evidence type="ECO:0000313" key="10">
    <source>
        <dbReference type="Proteomes" id="UP000001400"/>
    </source>
</evidence>
<comment type="cofactor">
    <cofactor evidence="1">
        <name>Mo-bis(molybdopterin guanine dinucleotide)</name>
        <dbReference type="ChEBI" id="CHEBI:60539"/>
    </cofactor>
</comment>
<proteinExistence type="inferred from homology"/>
<evidence type="ECO:0000256" key="2">
    <source>
        <dbReference type="ARBA" id="ARBA00010312"/>
    </source>
</evidence>